<name>A0A916JG63_9BACT</name>
<sequence>MSQRENILRIKAVYDALEELQDSAIFVGGATVALYVQRVAEEIRPTDDVDILIEVTDYKAYADLEEKLRSKGFTNDIESGVICRYKVQGIIVDVMPTDKEVLGFSNIWYPEGFKSAVKCDLGGGYHINIFRPEYLVASKLEAFKNRGGSDGRTSTDFEDLVYILNHRTSLWEEMRLAKEDVKLYLQQEFQKILESDYSEEWISAHLEHAEQRRVNYILGNLAEFCFWAANSESEK</sequence>
<comment type="caution">
    <text evidence="1">The sequence shown here is derived from an EMBL/GenBank/DDBJ whole genome shotgun (WGS) entry which is preliminary data.</text>
</comment>
<organism evidence="1 2">
    <name type="scientific">Dyadobacter helix</name>
    <dbReference type="NCBI Taxonomy" id="2822344"/>
    <lineage>
        <taxon>Bacteria</taxon>
        <taxon>Pseudomonadati</taxon>
        <taxon>Bacteroidota</taxon>
        <taxon>Cytophagia</taxon>
        <taxon>Cytophagales</taxon>
        <taxon>Spirosomataceae</taxon>
        <taxon>Dyadobacter</taxon>
    </lineage>
</organism>
<evidence type="ECO:0008006" key="3">
    <source>
        <dbReference type="Google" id="ProtNLM"/>
    </source>
</evidence>
<dbReference type="InterPro" id="IPR043519">
    <property type="entry name" value="NT_sf"/>
</dbReference>
<dbReference type="Gene3D" id="3.30.460.40">
    <property type="match status" value="1"/>
</dbReference>
<evidence type="ECO:0000313" key="2">
    <source>
        <dbReference type="Proteomes" id="UP000680038"/>
    </source>
</evidence>
<keyword evidence="2" id="KW-1185">Reference proteome</keyword>
<dbReference type="RefSeq" id="WP_215240546.1">
    <property type="nucleotide sequence ID" value="NZ_CAJRAF010000002.1"/>
</dbReference>
<dbReference type="AlphaFoldDB" id="A0A916JG63"/>
<accession>A0A916JG63</accession>
<dbReference type="Proteomes" id="UP000680038">
    <property type="component" value="Unassembled WGS sequence"/>
</dbReference>
<protein>
    <recommendedName>
        <fullName evidence="3">Nucleotidyl transferase AbiEii/AbiGii toxin family protein</fullName>
    </recommendedName>
</protein>
<evidence type="ECO:0000313" key="1">
    <source>
        <dbReference type="EMBL" id="CAG5007862.1"/>
    </source>
</evidence>
<gene>
    <name evidence="1" type="ORF">DYBT9275_04142</name>
</gene>
<dbReference type="SUPFAM" id="SSF81301">
    <property type="entry name" value="Nucleotidyltransferase"/>
    <property type="match status" value="1"/>
</dbReference>
<proteinExistence type="predicted"/>
<dbReference type="EMBL" id="CAJRAF010000002">
    <property type="protein sequence ID" value="CAG5007862.1"/>
    <property type="molecule type" value="Genomic_DNA"/>
</dbReference>
<reference evidence="1" key="1">
    <citation type="submission" date="2021-04" db="EMBL/GenBank/DDBJ databases">
        <authorList>
            <person name="Rodrigo-Torres L."/>
            <person name="Arahal R. D."/>
            <person name="Lucena T."/>
        </authorList>
    </citation>
    <scope>NUCLEOTIDE SEQUENCE</scope>
    <source>
        <strain evidence="1">CECT 9275</strain>
    </source>
</reference>